<dbReference type="Proteomes" id="UP000297907">
    <property type="component" value="Unassembled WGS sequence"/>
</dbReference>
<evidence type="ECO:0000313" key="2">
    <source>
        <dbReference type="Proteomes" id="UP000297907"/>
    </source>
</evidence>
<reference evidence="1 2" key="1">
    <citation type="submission" date="2019-03" db="EMBL/GenBank/DDBJ databases">
        <title>Genomics of glacier-inhabiting Cryobacterium strains.</title>
        <authorList>
            <person name="Liu Q."/>
            <person name="Xin Y.-H."/>
        </authorList>
    </citation>
    <scope>NUCLEOTIDE SEQUENCE [LARGE SCALE GENOMIC DNA]</scope>
    <source>
        <strain evidence="1 2">RHLS22-1</strain>
    </source>
</reference>
<dbReference type="RefSeq" id="WP_134454415.1">
    <property type="nucleotide sequence ID" value="NZ_SOFL01000044.1"/>
</dbReference>
<comment type="caution">
    <text evidence="1">The sequence shown here is derived from an EMBL/GenBank/DDBJ whole genome shotgun (WGS) entry which is preliminary data.</text>
</comment>
<proteinExistence type="predicted"/>
<name>A0A4V3IC76_9MICO</name>
<protein>
    <submittedName>
        <fullName evidence="1">Uncharacterized protein</fullName>
    </submittedName>
</protein>
<organism evidence="1 2">
    <name type="scientific">Cryobacterium adonitolivorans</name>
    <dbReference type="NCBI Taxonomy" id="1259189"/>
    <lineage>
        <taxon>Bacteria</taxon>
        <taxon>Bacillati</taxon>
        <taxon>Actinomycetota</taxon>
        <taxon>Actinomycetes</taxon>
        <taxon>Micrococcales</taxon>
        <taxon>Microbacteriaceae</taxon>
        <taxon>Cryobacterium</taxon>
    </lineage>
</organism>
<dbReference type="EMBL" id="SOFL01000044">
    <property type="protein sequence ID" value="TFB99538.1"/>
    <property type="molecule type" value="Genomic_DNA"/>
</dbReference>
<dbReference type="OrthoDB" id="9799365at2"/>
<accession>A0A4V3IC76</accession>
<gene>
    <name evidence="1" type="ORF">E3O42_13360</name>
</gene>
<keyword evidence="2" id="KW-1185">Reference proteome</keyword>
<sequence>MSTSRFVKFALIVRHDDNQREFAYTSGAEKAFGRAAVLGWTVVSITEDWSTVFGVSSAPPR</sequence>
<evidence type="ECO:0000313" key="1">
    <source>
        <dbReference type="EMBL" id="TFB99538.1"/>
    </source>
</evidence>
<dbReference type="AlphaFoldDB" id="A0A4V3IC76"/>